<dbReference type="OrthoDB" id="2680371at2759"/>
<proteinExistence type="predicted"/>
<name>A0A9P6ZXK8_9AGAM</name>
<feature type="compositionally biased region" description="Polar residues" evidence="1">
    <location>
        <begin position="1"/>
        <end position="16"/>
    </location>
</feature>
<reference evidence="2" key="1">
    <citation type="journal article" date="2020" name="New Phytol.">
        <title>Comparative genomics reveals dynamic genome evolution in host specialist ectomycorrhizal fungi.</title>
        <authorList>
            <person name="Lofgren L.A."/>
            <person name="Nguyen N.H."/>
            <person name="Vilgalys R."/>
            <person name="Ruytinx J."/>
            <person name="Liao H.L."/>
            <person name="Branco S."/>
            <person name="Kuo A."/>
            <person name="LaButti K."/>
            <person name="Lipzen A."/>
            <person name="Andreopoulos W."/>
            <person name="Pangilinan J."/>
            <person name="Riley R."/>
            <person name="Hundley H."/>
            <person name="Na H."/>
            <person name="Barry K."/>
            <person name="Grigoriev I.V."/>
            <person name="Stajich J.E."/>
            <person name="Kennedy P.G."/>
        </authorList>
    </citation>
    <scope>NUCLEOTIDE SEQUENCE</scope>
    <source>
        <strain evidence="2">DOB743</strain>
    </source>
</reference>
<gene>
    <name evidence="2" type="ORF">EV702DRAFT_1044501</name>
</gene>
<dbReference type="Proteomes" id="UP000714275">
    <property type="component" value="Unassembled WGS sequence"/>
</dbReference>
<protein>
    <submittedName>
        <fullName evidence="2">Uncharacterized protein</fullName>
    </submittedName>
</protein>
<dbReference type="EMBL" id="JABBWD010000015">
    <property type="protein sequence ID" value="KAG1778645.1"/>
    <property type="molecule type" value="Genomic_DNA"/>
</dbReference>
<organism evidence="2 3">
    <name type="scientific">Suillus placidus</name>
    <dbReference type="NCBI Taxonomy" id="48579"/>
    <lineage>
        <taxon>Eukaryota</taxon>
        <taxon>Fungi</taxon>
        <taxon>Dikarya</taxon>
        <taxon>Basidiomycota</taxon>
        <taxon>Agaricomycotina</taxon>
        <taxon>Agaricomycetes</taxon>
        <taxon>Agaricomycetidae</taxon>
        <taxon>Boletales</taxon>
        <taxon>Suillineae</taxon>
        <taxon>Suillaceae</taxon>
        <taxon>Suillus</taxon>
    </lineage>
</organism>
<comment type="caution">
    <text evidence="2">The sequence shown here is derived from an EMBL/GenBank/DDBJ whole genome shotgun (WGS) entry which is preliminary data.</text>
</comment>
<sequence length="149" mass="16964">MAEAHNTNAFHINSNEPIDEEAEERAGNIREEQGGDVEAQVEAQAWAGEQAMEQAGDMQAETFEATPSMIMSVLLPISALWNYAQEIAQDDMDHAQTHLDVPHPAHPPIPILRRDRCLLVLMLEDRRDAMFRLWQELDEIEHMLGLQHM</sequence>
<evidence type="ECO:0000256" key="1">
    <source>
        <dbReference type="SAM" id="MobiDB-lite"/>
    </source>
</evidence>
<accession>A0A9P6ZXK8</accession>
<feature type="region of interest" description="Disordered" evidence="1">
    <location>
        <begin position="1"/>
        <end position="26"/>
    </location>
</feature>
<evidence type="ECO:0000313" key="2">
    <source>
        <dbReference type="EMBL" id="KAG1778645.1"/>
    </source>
</evidence>
<evidence type="ECO:0000313" key="3">
    <source>
        <dbReference type="Proteomes" id="UP000714275"/>
    </source>
</evidence>
<keyword evidence="3" id="KW-1185">Reference proteome</keyword>
<dbReference type="AlphaFoldDB" id="A0A9P6ZXK8"/>